<keyword evidence="3" id="KW-1185">Reference proteome</keyword>
<evidence type="ECO:0000313" key="2">
    <source>
        <dbReference type="EMBL" id="MCD7453987.1"/>
    </source>
</evidence>
<sequence>MADSTRRIPLWIIGIVAGILIDYEAEESYYRGYHSCKTDLGSRVVIRAGRREEEATTTGRDVETLLAYFHAPSMSYLRFK</sequence>
<accession>A0ABS8S4K2</accession>
<protein>
    <submittedName>
        <fullName evidence="2">Uncharacterized protein</fullName>
    </submittedName>
</protein>
<dbReference type="Proteomes" id="UP000823775">
    <property type="component" value="Unassembled WGS sequence"/>
</dbReference>
<feature type="chain" id="PRO_5046426999" evidence="1">
    <location>
        <begin position="19"/>
        <end position="80"/>
    </location>
</feature>
<evidence type="ECO:0000256" key="1">
    <source>
        <dbReference type="SAM" id="SignalP"/>
    </source>
</evidence>
<proteinExistence type="predicted"/>
<dbReference type="Gene3D" id="6.10.250.2070">
    <property type="match status" value="1"/>
</dbReference>
<name>A0ABS8S4K2_DATST</name>
<comment type="caution">
    <text evidence="2">The sequence shown here is derived from an EMBL/GenBank/DDBJ whole genome shotgun (WGS) entry which is preliminary data.</text>
</comment>
<keyword evidence="1" id="KW-0732">Signal</keyword>
<gene>
    <name evidence="2" type="ORF">HAX54_023054</name>
</gene>
<reference evidence="2 3" key="1">
    <citation type="journal article" date="2021" name="BMC Genomics">
        <title>Datura genome reveals duplications of psychoactive alkaloid biosynthetic genes and high mutation rate following tissue culture.</title>
        <authorList>
            <person name="Rajewski A."/>
            <person name="Carter-House D."/>
            <person name="Stajich J."/>
            <person name="Litt A."/>
        </authorList>
    </citation>
    <scope>NUCLEOTIDE SEQUENCE [LARGE SCALE GENOMIC DNA]</scope>
    <source>
        <strain evidence="2">AR-01</strain>
    </source>
</reference>
<organism evidence="2 3">
    <name type="scientific">Datura stramonium</name>
    <name type="common">Jimsonweed</name>
    <name type="synonym">Common thornapple</name>
    <dbReference type="NCBI Taxonomy" id="4076"/>
    <lineage>
        <taxon>Eukaryota</taxon>
        <taxon>Viridiplantae</taxon>
        <taxon>Streptophyta</taxon>
        <taxon>Embryophyta</taxon>
        <taxon>Tracheophyta</taxon>
        <taxon>Spermatophyta</taxon>
        <taxon>Magnoliopsida</taxon>
        <taxon>eudicotyledons</taxon>
        <taxon>Gunneridae</taxon>
        <taxon>Pentapetalae</taxon>
        <taxon>asterids</taxon>
        <taxon>lamiids</taxon>
        <taxon>Solanales</taxon>
        <taxon>Solanaceae</taxon>
        <taxon>Solanoideae</taxon>
        <taxon>Datureae</taxon>
        <taxon>Datura</taxon>
    </lineage>
</organism>
<evidence type="ECO:0000313" key="3">
    <source>
        <dbReference type="Proteomes" id="UP000823775"/>
    </source>
</evidence>
<feature type="non-terminal residue" evidence="2">
    <location>
        <position position="80"/>
    </location>
</feature>
<dbReference type="EMBL" id="JACEIK010000279">
    <property type="protein sequence ID" value="MCD7453987.1"/>
    <property type="molecule type" value="Genomic_DNA"/>
</dbReference>
<feature type="signal peptide" evidence="1">
    <location>
        <begin position="1"/>
        <end position="18"/>
    </location>
</feature>